<evidence type="ECO:0000313" key="2">
    <source>
        <dbReference type="EMBL" id="AYB43963.1"/>
    </source>
</evidence>
<dbReference type="GO" id="GO:0016747">
    <property type="term" value="F:acyltransferase activity, transferring groups other than amino-acyl groups"/>
    <property type="evidence" value="ECO:0007669"/>
    <property type="project" value="InterPro"/>
</dbReference>
<reference evidence="2 3" key="1">
    <citation type="submission" date="2018-09" db="EMBL/GenBank/DDBJ databases">
        <title>Genome Sequence of Paenibacillus lautus Strain E7593-69, Azo Dye-Degrading Bacteria, Isolated from Commercial Tattoo Inks.</title>
        <authorList>
            <person name="Nho S.W."/>
            <person name="Kim S.-J."/>
            <person name="Kweon O."/>
            <person name="Cerniglia C.E."/>
        </authorList>
    </citation>
    <scope>NUCLEOTIDE SEQUENCE [LARGE SCALE GENOMIC DNA]</scope>
    <source>
        <strain evidence="2 3">E7593-69</strain>
    </source>
</reference>
<proteinExistence type="predicted"/>
<dbReference type="RefSeq" id="WP_119847876.1">
    <property type="nucleotide sequence ID" value="NZ_CP032412.1"/>
</dbReference>
<dbReference type="KEGG" id="plw:D5F53_11945"/>
<dbReference type="InterPro" id="IPR000182">
    <property type="entry name" value="GNAT_dom"/>
</dbReference>
<dbReference type="SUPFAM" id="SSF55729">
    <property type="entry name" value="Acyl-CoA N-acyltransferases (Nat)"/>
    <property type="match status" value="1"/>
</dbReference>
<feature type="domain" description="N-acetyltransferase" evidence="1">
    <location>
        <begin position="9"/>
        <end position="158"/>
    </location>
</feature>
<dbReference type="Proteomes" id="UP000266552">
    <property type="component" value="Chromosome"/>
</dbReference>
<evidence type="ECO:0000313" key="3">
    <source>
        <dbReference type="Proteomes" id="UP000266552"/>
    </source>
</evidence>
<dbReference type="PROSITE" id="PS51186">
    <property type="entry name" value="GNAT"/>
    <property type="match status" value="1"/>
</dbReference>
<keyword evidence="2" id="KW-0808">Transferase</keyword>
<evidence type="ECO:0000259" key="1">
    <source>
        <dbReference type="PROSITE" id="PS51186"/>
    </source>
</evidence>
<organism evidence="2 3">
    <name type="scientific">Paenibacillus lautus</name>
    <name type="common">Bacillus lautus</name>
    <dbReference type="NCBI Taxonomy" id="1401"/>
    <lineage>
        <taxon>Bacteria</taxon>
        <taxon>Bacillati</taxon>
        <taxon>Bacillota</taxon>
        <taxon>Bacilli</taxon>
        <taxon>Bacillales</taxon>
        <taxon>Paenibacillaceae</taxon>
        <taxon>Paenibacillus</taxon>
    </lineage>
</organism>
<keyword evidence="3" id="KW-1185">Reference proteome</keyword>
<dbReference type="AlphaFoldDB" id="A0A385TJX4"/>
<gene>
    <name evidence="2" type="ORF">D5F53_11945</name>
</gene>
<dbReference type="Gene3D" id="3.40.630.30">
    <property type="match status" value="1"/>
</dbReference>
<dbReference type="InterPro" id="IPR016181">
    <property type="entry name" value="Acyl_CoA_acyltransferase"/>
</dbReference>
<accession>A0A385TJX4</accession>
<name>A0A385TJX4_PAELA</name>
<sequence length="158" mass="17923">MPIAEQIQLVVRTAEHLTVLKEFELPEDQVQFTSHPKEVLNLGEGQFPIVILADGHPVGFFILHATERVKEYTSHSHAMLLTALSIDHRQQRKGYAKRGMLALPAFIRREFPSCNEVVLVVNHKNVPAQQLYASVGFKDTGRRRMGPIGEQWVMDLTI</sequence>
<dbReference type="Pfam" id="PF00583">
    <property type="entry name" value="Acetyltransf_1"/>
    <property type="match status" value="1"/>
</dbReference>
<protein>
    <submittedName>
        <fullName evidence="2">GNAT family N-acetyltransferase</fullName>
    </submittedName>
</protein>
<dbReference type="EMBL" id="CP032412">
    <property type="protein sequence ID" value="AYB43963.1"/>
    <property type="molecule type" value="Genomic_DNA"/>
</dbReference>